<dbReference type="EMBL" id="QVFU01000004">
    <property type="protein sequence ID" value="RFS47349.1"/>
    <property type="molecule type" value="Genomic_DNA"/>
</dbReference>
<evidence type="ECO:0000313" key="2">
    <source>
        <dbReference type="EMBL" id="RFS47349.1"/>
    </source>
</evidence>
<comment type="caution">
    <text evidence="2">The sequence shown here is derived from an EMBL/GenBank/DDBJ whole genome shotgun (WGS) entry which is preliminary data.</text>
</comment>
<accession>A0A372G3L0</accession>
<feature type="transmembrane region" description="Helical" evidence="1">
    <location>
        <begin position="179"/>
        <end position="200"/>
    </location>
</feature>
<protein>
    <submittedName>
        <fullName evidence="2">TIGR04222 domain-containing membrane protein</fullName>
    </submittedName>
</protein>
<name>A0A372G3L0_9ACTN</name>
<reference evidence="2 3" key="1">
    <citation type="submission" date="2018-08" db="EMBL/GenBank/DDBJ databases">
        <title>Verrucosispora craniellae sp. nov., isolated from a marine sponge in the South China Sea.</title>
        <authorList>
            <person name="Li L."/>
            <person name="Lin H.W."/>
        </authorList>
    </citation>
    <scope>NUCLEOTIDE SEQUENCE [LARGE SCALE GENOMIC DNA]</scope>
    <source>
        <strain evidence="2 3">LHW63014</strain>
    </source>
</reference>
<evidence type="ECO:0000313" key="3">
    <source>
        <dbReference type="Proteomes" id="UP000262621"/>
    </source>
</evidence>
<keyword evidence="1" id="KW-1133">Transmembrane helix</keyword>
<sequence>MTDFAADFHTWGIPSLTFLFFYLAAAVVLAVGTLIHRRTLLSGRTAPPADQLGPQQVAYLNGGKNLAVWTAIGALRGQGVIGVDRRHRLTADAPLPTGATPLDRAVHHAATQRCPARQVARTEWVVRALAELRDGLDRHGLLITPEQRVALRIGPLLMAVLSAVGIARIVAGVMNGRPVWYLVAVVLGLMVLCTLLFALVPRRTKAANAALRLLRMRNSHLAPHSNPSYATYGAAGTAMAVALYGSATIWALDPTFAQQAELQRQAAASTSGTAACGGSSTADASGGGCGGGGGGGCGG</sequence>
<keyword evidence="3" id="KW-1185">Reference proteome</keyword>
<feature type="transmembrane region" description="Helical" evidence="1">
    <location>
        <begin position="12"/>
        <end position="35"/>
    </location>
</feature>
<dbReference type="RefSeq" id="WP_117227198.1">
    <property type="nucleotide sequence ID" value="NZ_CP061725.1"/>
</dbReference>
<dbReference type="NCBIfam" id="TIGR04222">
    <property type="entry name" value="near_uncomplex"/>
    <property type="match status" value="1"/>
</dbReference>
<keyword evidence="1" id="KW-0472">Membrane</keyword>
<keyword evidence="1" id="KW-0812">Transmembrane</keyword>
<dbReference type="InterPro" id="IPR026467">
    <property type="entry name" value="Ser/Gly_Cys_C_dom"/>
</dbReference>
<organism evidence="2 3">
    <name type="scientific">Micromonospora craniellae</name>
    <dbReference type="NCBI Taxonomy" id="2294034"/>
    <lineage>
        <taxon>Bacteria</taxon>
        <taxon>Bacillati</taxon>
        <taxon>Actinomycetota</taxon>
        <taxon>Actinomycetes</taxon>
        <taxon>Micromonosporales</taxon>
        <taxon>Micromonosporaceae</taxon>
        <taxon>Micromonospora</taxon>
    </lineage>
</organism>
<dbReference type="OrthoDB" id="4475641at2"/>
<dbReference type="AlphaFoldDB" id="A0A372G3L0"/>
<proteinExistence type="predicted"/>
<feature type="transmembrane region" description="Helical" evidence="1">
    <location>
        <begin position="149"/>
        <end position="173"/>
    </location>
</feature>
<dbReference type="Proteomes" id="UP000262621">
    <property type="component" value="Unassembled WGS sequence"/>
</dbReference>
<gene>
    <name evidence="2" type="ORF">D0Q02_07295</name>
</gene>
<evidence type="ECO:0000256" key="1">
    <source>
        <dbReference type="SAM" id="Phobius"/>
    </source>
</evidence>